<name>A0A445AP59_ARAHY</name>
<dbReference type="PANTHER" id="PTHR46250">
    <property type="entry name" value="MYB/SANT-LIKE DNA-BINDING DOMAIN PROTEIN-RELATED"/>
    <property type="match status" value="1"/>
</dbReference>
<gene>
    <name evidence="2" type="ORF">Ahy_B01g052329</name>
</gene>
<sequence length="382" mass="43728">MSIKDIDTVTHVQYLLYETQKNERHGYTQEYMEYVYFVSLLNVMMDRSEKIKLCVGYYWIMRMQFDTLMLNRRLGHSSIGRRVNTLALRNCIWELRMSLNTFANLCELLQVQASMASIPRQWTEQEIEQFVVFMEELVVEGKRADAGQFKPGAFQKLADKMNEKFPRCGLTVKHIRNKHKRLKEKYMYVAEMLGCSGFGWNSEKMCVEVDSKQVLEAWGKGRNITLYTPGKPFPLFERLGNIFGKDRAIGVEACSEKDAEEDVTPGSIFAAATTDGLGLVRKIKDGNLQLKKTNDAAILLNLAETFKSVVEDQGKHVQVLANAMSGVNDQVNLGRTLKSLGFDTMEIVQIAKKFVQNPELKATFWSLDEEKAAFVRDIMDNF</sequence>
<dbReference type="STRING" id="3818.A0A445AP59"/>
<reference evidence="2 3" key="1">
    <citation type="submission" date="2019-01" db="EMBL/GenBank/DDBJ databases">
        <title>Sequencing of cultivated peanut Arachis hypogaea provides insights into genome evolution and oil improvement.</title>
        <authorList>
            <person name="Chen X."/>
        </authorList>
    </citation>
    <scope>NUCLEOTIDE SEQUENCE [LARGE SCALE GENOMIC DNA]</scope>
    <source>
        <strain evidence="3">cv. Fuhuasheng</strain>
        <tissue evidence="2">Leaves</tissue>
    </source>
</reference>
<dbReference type="AlphaFoldDB" id="A0A445AP59"/>
<dbReference type="PANTHER" id="PTHR46250:SF18">
    <property type="entry name" value="MYB_SANT-LIKE DOMAIN-CONTAINING PROTEIN"/>
    <property type="match status" value="1"/>
</dbReference>
<evidence type="ECO:0000313" key="3">
    <source>
        <dbReference type="Proteomes" id="UP000289738"/>
    </source>
</evidence>
<dbReference type="Pfam" id="PF12776">
    <property type="entry name" value="Myb_DNA-bind_3"/>
    <property type="match status" value="1"/>
</dbReference>
<evidence type="ECO:0000313" key="2">
    <source>
        <dbReference type="EMBL" id="RYR28211.1"/>
    </source>
</evidence>
<proteinExistence type="predicted"/>
<feature type="domain" description="Myb/SANT-like" evidence="1">
    <location>
        <begin position="121"/>
        <end position="210"/>
    </location>
</feature>
<dbReference type="EMBL" id="SDMP01000011">
    <property type="protein sequence ID" value="RYR28211.1"/>
    <property type="molecule type" value="Genomic_DNA"/>
</dbReference>
<protein>
    <recommendedName>
        <fullName evidence="1">Myb/SANT-like domain-containing protein</fullName>
    </recommendedName>
</protein>
<keyword evidence="3" id="KW-1185">Reference proteome</keyword>
<accession>A0A445AP59</accession>
<comment type="caution">
    <text evidence="2">The sequence shown here is derived from an EMBL/GenBank/DDBJ whole genome shotgun (WGS) entry which is preliminary data.</text>
</comment>
<dbReference type="InterPro" id="IPR024752">
    <property type="entry name" value="Myb/SANT-like_dom"/>
</dbReference>
<organism evidence="2 3">
    <name type="scientific">Arachis hypogaea</name>
    <name type="common">Peanut</name>
    <dbReference type="NCBI Taxonomy" id="3818"/>
    <lineage>
        <taxon>Eukaryota</taxon>
        <taxon>Viridiplantae</taxon>
        <taxon>Streptophyta</taxon>
        <taxon>Embryophyta</taxon>
        <taxon>Tracheophyta</taxon>
        <taxon>Spermatophyta</taxon>
        <taxon>Magnoliopsida</taxon>
        <taxon>eudicotyledons</taxon>
        <taxon>Gunneridae</taxon>
        <taxon>Pentapetalae</taxon>
        <taxon>rosids</taxon>
        <taxon>fabids</taxon>
        <taxon>Fabales</taxon>
        <taxon>Fabaceae</taxon>
        <taxon>Papilionoideae</taxon>
        <taxon>50 kb inversion clade</taxon>
        <taxon>dalbergioids sensu lato</taxon>
        <taxon>Dalbergieae</taxon>
        <taxon>Pterocarpus clade</taxon>
        <taxon>Arachis</taxon>
    </lineage>
</organism>
<dbReference type="Proteomes" id="UP000289738">
    <property type="component" value="Chromosome B01"/>
</dbReference>
<evidence type="ECO:0000259" key="1">
    <source>
        <dbReference type="Pfam" id="PF12776"/>
    </source>
</evidence>